<dbReference type="EMBL" id="ML170156">
    <property type="protein sequence ID" value="TDL29996.1"/>
    <property type="molecule type" value="Genomic_DNA"/>
</dbReference>
<dbReference type="OrthoDB" id="2744543at2759"/>
<dbReference type="InterPro" id="IPR052523">
    <property type="entry name" value="Trichothecene_AcTrans"/>
</dbReference>
<dbReference type="AlphaFoldDB" id="A0A4R5XHR7"/>
<organism evidence="2 3">
    <name type="scientific">Rickenella mellea</name>
    <dbReference type="NCBI Taxonomy" id="50990"/>
    <lineage>
        <taxon>Eukaryota</taxon>
        <taxon>Fungi</taxon>
        <taxon>Dikarya</taxon>
        <taxon>Basidiomycota</taxon>
        <taxon>Agaricomycotina</taxon>
        <taxon>Agaricomycetes</taxon>
        <taxon>Hymenochaetales</taxon>
        <taxon>Rickenellaceae</taxon>
        <taxon>Rickenella</taxon>
    </lineage>
</organism>
<sequence length="238" mass="26712">MATSEPTIYVRRLDPNPGEDVIQTVTDVMIKAFDGDHFTSMLVCDQLELVPDCHRAQIRAGLLAGEVWVAGFTPDDILGAAVWFGPGQELLGGPNRKDQMELGWKTFQAKLSEDGKRVWWRMFLGEYCTLATNSLSRKHQRPDSWKFDSWHLQLLGVIPEHQRKGLGRALIEEIKKKADEQHLGMSVETETEKSLRFYKGVGFVEQGNTIITGYTDGSQPAKTSPMYCLSIDPDAKLA</sequence>
<evidence type="ECO:0000259" key="1">
    <source>
        <dbReference type="PROSITE" id="PS51186"/>
    </source>
</evidence>
<dbReference type="VEuPathDB" id="FungiDB:BD410DRAFT_893185"/>
<protein>
    <recommendedName>
        <fullName evidence="1">N-acetyltransferase domain-containing protein</fullName>
    </recommendedName>
</protein>
<dbReference type="PANTHER" id="PTHR42791:SF1">
    <property type="entry name" value="N-ACETYLTRANSFERASE DOMAIN-CONTAINING PROTEIN"/>
    <property type="match status" value="1"/>
</dbReference>
<dbReference type="Gene3D" id="3.40.630.30">
    <property type="match status" value="1"/>
</dbReference>
<dbReference type="PROSITE" id="PS51186">
    <property type="entry name" value="GNAT"/>
    <property type="match status" value="1"/>
</dbReference>
<keyword evidence="3" id="KW-1185">Reference proteome</keyword>
<dbReference type="SUPFAM" id="SSF55729">
    <property type="entry name" value="Acyl-CoA N-acyltransferases (Nat)"/>
    <property type="match status" value="1"/>
</dbReference>
<evidence type="ECO:0000313" key="2">
    <source>
        <dbReference type="EMBL" id="TDL29996.1"/>
    </source>
</evidence>
<proteinExistence type="predicted"/>
<dbReference type="Proteomes" id="UP000294933">
    <property type="component" value="Unassembled WGS sequence"/>
</dbReference>
<gene>
    <name evidence="2" type="ORF">BD410DRAFT_893185</name>
</gene>
<evidence type="ECO:0000313" key="3">
    <source>
        <dbReference type="Proteomes" id="UP000294933"/>
    </source>
</evidence>
<accession>A0A4R5XHR7</accession>
<dbReference type="GO" id="GO:0016747">
    <property type="term" value="F:acyltransferase activity, transferring groups other than amino-acyl groups"/>
    <property type="evidence" value="ECO:0007669"/>
    <property type="project" value="InterPro"/>
</dbReference>
<reference evidence="2 3" key="1">
    <citation type="submission" date="2018-06" db="EMBL/GenBank/DDBJ databases">
        <title>A transcriptomic atlas of mushroom development highlights an independent origin of complex multicellularity.</title>
        <authorList>
            <consortium name="DOE Joint Genome Institute"/>
            <person name="Krizsan K."/>
            <person name="Almasi E."/>
            <person name="Merenyi Z."/>
            <person name="Sahu N."/>
            <person name="Viragh M."/>
            <person name="Koszo T."/>
            <person name="Mondo S."/>
            <person name="Kiss B."/>
            <person name="Balint B."/>
            <person name="Kues U."/>
            <person name="Barry K."/>
            <person name="Hegedus J.C."/>
            <person name="Henrissat B."/>
            <person name="Johnson J."/>
            <person name="Lipzen A."/>
            <person name="Ohm R."/>
            <person name="Nagy I."/>
            <person name="Pangilinan J."/>
            <person name="Yan J."/>
            <person name="Xiong Y."/>
            <person name="Grigoriev I.V."/>
            <person name="Hibbett D.S."/>
            <person name="Nagy L.G."/>
        </authorList>
    </citation>
    <scope>NUCLEOTIDE SEQUENCE [LARGE SCALE GENOMIC DNA]</scope>
    <source>
        <strain evidence="2 3">SZMC22713</strain>
    </source>
</reference>
<dbReference type="InterPro" id="IPR016181">
    <property type="entry name" value="Acyl_CoA_acyltransferase"/>
</dbReference>
<dbReference type="InterPro" id="IPR000182">
    <property type="entry name" value="GNAT_dom"/>
</dbReference>
<dbReference type="Pfam" id="PF13673">
    <property type="entry name" value="Acetyltransf_10"/>
    <property type="match status" value="1"/>
</dbReference>
<name>A0A4R5XHR7_9AGAM</name>
<dbReference type="CDD" id="cd04301">
    <property type="entry name" value="NAT_SF"/>
    <property type="match status" value="1"/>
</dbReference>
<feature type="domain" description="N-acetyltransferase" evidence="1">
    <location>
        <begin position="145"/>
        <end position="234"/>
    </location>
</feature>
<dbReference type="STRING" id="50990.A0A4R5XHR7"/>
<dbReference type="PANTHER" id="PTHR42791">
    <property type="entry name" value="GNAT FAMILY ACETYLTRANSFERASE"/>
    <property type="match status" value="1"/>
</dbReference>